<dbReference type="PATRIC" id="fig|224013.5.peg.6828"/>
<proteinExistence type="predicted"/>
<accession>A0A0M5MJD4</accession>
<feature type="region of interest" description="Disordered" evidence="1">
    <location>
        <begin position="30"/>
        <end position="79"/>
    </location>
</feature>
<dbReference type="RefSeq" id="WP_062297515.1">
    <property type="nucleotide sequence ID" value="NZ_CP012036.1"/>
</dbReference>
<dbReference type="InterPro" id="IPR058097">
    <property type="entry name" value="PatX"/>
</dbReference>
<reference evidence="3" key="1">
    <citation type="submission" date="2015-07" db="EMBL/GenBank/DDBJ databases">
        <title>Genome Of Nitrogen-Fixing Cyanobacterium Nostoc piscinale CENA21 From Solimoes/Amazon River Floodplain Sediments And Comparative Genomics To Uncover Biosynthetic Natural Products Potential.</title>
        <authorList>
            <person name="Leao T.F."/>
            <person name="Leao P.N."/>
            <person name="Guimaraes P.I."/>
            <person name="de Melo A.G.C."/>
            <person name="Ramos R.T.J."/>
            <person name="Silva A."/>
            <person name="Fiore M.F."/>
            <person name="Schneider M.P.C."/>
        </authorList>
    </citation>
    <scope>NUCLEOTIDE SEQUENCE [LARGE SCALE GENOMIC DNA]</scope>
    <source>
        <strain evidence="3">CENA21</strain>
    </source>
</reference>
<keyword evidence="3" id="KW-1185">Reference proteome</keyword>
<evidence type="ECO:0000313" key="3">
    <source>
        <dbReference type="Proteomes" id="UP000062645"/>
    </source>
</evidence>
<name>A0A0M5MJD4_9NOSO</name>
<protein>
    <submittedName>
        <fullName evidence="2">Uncharacterized protein</fullName>
    </submittedName>
</protein>
<organism evidence="2 3">
    <name type="scientific">Nostoc piscinale CENA21</name>
    <dbReference type="NCBI Taxonomy" id="224013"/>
    <lineage>
        <taxon>Bacteria</taxon>
        <taxon>Bacillati</taxon>
        <taxon>Cyanobacteriota</taxon>
        <taxon>Cyanophyceae</taxon>
        <taxon>Nostocales</taxon>
        <taxon>Nostocaceae</taxon>
        <taxon>Nostoc</taxon>
    </lineage>
</organism>
<sequence length="79" mass="8443">MRITFSLLVSSVVLGSLVFNGSDSLNRSHTLIGDTGGKMLLSAKPKPKPKSNEPENPTPHRGSGRRDLIESLNNAFPVG</sequence>
<evidence type="ECO:0000256" key="1">
    <source>
        <dbReference type="SAM" id="MobiDB-lite"/>
    </source>
</evidence>
<evidence type="ECO:0000313" key="2">
    <source>
        <dbReference type="EMBL" id="ALF55900.1"/>
    </source>
</evidence>
<reference evidence="2 3" key="2">
    <citation type="journal article" date="2016" name="Genome Announc.">
        <title>Draft Genome Sequence of the N2-Fixing Cyanobacterium Nostoc piscinale CENA21, Isolated from the Brazilian Amazon Floodplain.</title>
        <authorList>
            <person name="Leao T."/>
            <person name="Guimaraes P.I."/>
            <person name="de Melo A.G."/>
            <person name="Ramos R.T."/>
            <person name="Leao P.N."/>
            <person name="Silva A."/>
            <person name="Fiore M.F."/>
            <person name="Schneider M.P."/>
        </authorList>
    </citation>
    <scope>NUCLEOTIDE SEQUENCE [LARGE SCALE GENOMIC DNA]</scope>
    <source>
        <strain evidence="2 3">CENA21</strain>
    </source>
</reference>
<gene>
    <name evidence="2" type="ORF">ACX27_28560</name>
</gene>
<dbReference type="NCBIfam" id="NF047413">
    <property type="entry name" value="heterocyst_PatX"/>
    <property type="match status" value="1"/>
</dbReference>
<dbReference type="KEGG" id="npz:ACX27_28560"/>
<dbReference type="AlphaFoldDB" id="A0A0M5MJD4"/>
<dbReference type="Proteomes" id="UP000062645">
    <property type="component" value="Chromosome"/>
</dbReference>
<dbReference type="EMBL" id="CP012036">
    <property type="protein sequence ID" value="ALF55900.1"/>
    <property type="molecule type" value="Genomic_DNA"/>
</dbReference>